<dbReference type="InterPro" id="IPR000868">
    <property type="entry name" value="Isochorismatase-like_dom"/>
</dbReference>
<dbReference type="PANTHER" id="PTHR14119:SF3">
    <property type="entry name" value="ISOCHORISMATASE DOMAIN-CONTAINING PROTEIN 2"/>
    <property type="match status" value="1"/>
</dbReference>
<sequence length="179" mass="19793">MRIRKQNTFAVVIDYQERILPAMDNWEELLRKSEILLKGLKAMEIPMVLTTQYAKGLGDNVSAITDAMGVTEAIDKGVFSVYASDDVKAALPHGRKNVIICGIEAHICVLQTVIDMKEAGYQPILVADCISSRSSEDKRYALIRAQQEGALITTAEALLYELMETSKAPEFKTISALVK</sequence>
<feature type="domain" description="Isochorismatase-like" evidence="1">
    <location>
        <begin position="11"/>
        <end position="156"/>
    </location>
</feature>
<dbReference type="InterPro" id="IPR036380">
    <property type="entry name" value="Isochorismatase-like_sf"/>
</dbReference>
<dbReference type="Gene3D" id="3.40.50.850">
    <property type="entry name" value="Isochorismatase-like"/>
    <property type="match status" value="1"/>
</dbReference>
<dbReference type="SUPFAM" id="SSF52499">
    <property type="entry name" value="Isochorismatase-like hydrolases"/>
    <property type="match status" value="1"/>
</dbReference>
<accession>A0A9D1JBC0</accession>
<evidence type="ECO:0000313" key="3">
    <source>
        <dbReference type="Proteomes" id="UP000823912"/>
    </source>
</evidence>
<organism evidence="2 3">
    <name type="scientific">Candidatus Pullilachnospira gallistercoris</name>
    <dbReference type="NCBI Taxonomy" id="2840911"/>
    <lineage>
        <taxon>Bacteria</taxon>
        <taxon>Bacillati</taxon>
        <taxon>Bacillota</taxon>
        <taxon>Clostridia</taxon>
        <taxon>Lachnospirales</taxon>
        <taxon>Lachnospiraceae</taxon>
        <taxon>Lachnospiraceae incertae sedis</taxon>
        <taxon>Candidatus Pullilachnospira</taxon>
    </lineage>
</organism>
<gene>
    <name evidence="2" type="ORF">IAA55_08525</name>
</gene>
<protein>
    <submittedName>
        <fullName evidence="2">Isochorismatase family protein</fullName>
    </submittedName>
</protein>
<dbReference type="AlphaFoldDB" id="A0A9D1JBC0"/>
<evidence type="ECO:0000313" key="2">
    <source>
        <dbReference type="EMBL" id="HIR71312.1"/>
    </source>
</evidence>
<dbReference type="EMBL" id="DVHM01000139">
    <property type="protein sequence ID" value="HIR71312.1"/>
    <property type="molecule type" value="Genomic_DNA"/>
</dbReference>
<dbReference type="InterPro" id="IPR050993">
    <property type="entry name" value="Isochorismatase_domain"/>
</dbReference>
<dbReference type="PANTHER" id="PTHR14119">
    <property type="entry name" value="HYDROLASE"/>
    <property type="match status" value="1"/>
</dbReference>
<reference evidence="2" key="2">
    <citation type="journal article" date="2021" name="PeerJ">
        <title>Extensive microbial diversity within the chicken gut microbiome revealed by metagenomics and culture.</title>
        <authorList>
            <person name="Gilroy R."/>
            <person name="Ravi A."/>
            <person name="Getino M."/>
            <person name="Pursley I."/>
            <person name="Horton D.L."/>
            <person name="Alikhan N.F."/>
            <person name="Baker D."/>
            <person name="Gharbi K."/>
            <person name="Hall N."/>
            <person name="Watson M."/>
            <person name="Adriaenssens E.M."/>
            <person name="Foster-Nyarko E."/>
            <person name="Jarju S."/>
            <person name="Secka A."/>
            <person name="Antonio M."/>
            <person name="Oren A."/>
            <person name="Chaudhuri R.R."/>
            <person name="La Ragione R."/>
            <person name="Hildebrand F."/>
            <person name="Pallen M.J."/>
        </authorList>
    </citation>
    <scope>NUCLEOTIDE SEQUENCE</scope>
    <source>
        <strain evidence="2">ChiSjej5B23-6657</strain>
    </source>
</reference>
<name>A0A9D1JBC0_9FIRM</name>
<proteinExistence type="predicted"/>
<dbReference type="Proteomes" id="UP000823912">
    <property type="component" value="Unassembled WGS sequence"/>
</dbReference>
<dbReference type="Pfam" id="PF00857">
    <property type="entry name" value="Isochorismatase"/>
    <property type="match status" value="1"/>
</dbReference>
<evidence type="ECO:0000259" key="1">
    <source>
        <dbReference type="Pfam" id="PF00857"/>
    </source>
</evidence>
<reference evidence="2" key="1">
    <citation type="submission" date="2020-10" db="EMBL/GenBank/DDBJ databases">
        <authorList>
            <person name="Gilroy R."/>
        </authorList>
    </citation>
    <scope>NUCLEOTIDE SEQUENCE</scope>
    <source>
        <strain evidence="2">ChiSjej5B23-6657</strain>
    </source>
</reference>
<comment type="caution">
    <text evidence="2">The sequence shown here is derived from an EMBL/GenBank/DDBJ whole genome shotgun (WGS) entry which is preliminary data.</text>
</comment>